<organism evidence="8 9">
    <name type="scientific">Penicillium cosmopolitanum</name>
    <dbReference type="NCBI Taxonomy" id="1131564"/>
    <lineage>
        <taxon>Eukaryota</taxon>
        <taxon>Fungi</taxon>
        <taxon>Dikarya</taxon>
        <taxon>Ascomycota</taxon>
        <taxon>Pezizomycotina</taxon>
        <taxon>Eurotiomycetes</taxon>
        <taxon>Eurotiomycetidae</taxon>
        <taxon>Eurotiales</taxon>
        <taxon>Aspergillaceae</taxon>
        <taxon>Penicillium</taxon>
    </lineage>
</organism>
<dbReference type="Pfam" id="PF04082">
    <property type="entry name" value="Fungal_trans"/>
    <property type="match status" value="1"/>
</dbReference>
<dbReference type="RefSeq" id="XP_056486554.1">
    <property type="nucleotide sequence ID" value="XM_056635934.1"/>
</dbReference>
<dbReference type="CDD" id="cd12148">
    <property type="entry name" value="fungal_TF_MHR"/>
    <property type="match status" value="1"/>
</dbReference>
<keyword evidence="5" id="KW-0862">Zinc</keyword>
<dbReference type="GO" id="GO:0008270">
    <property type="term" value="F:zinc ion binding"/>
    <property type="evidence" value="ECO:0007669"/>
    <property type="project" value="UniProtKB-KW"/>
</dbReference>
<evidence type="ECO:0000256" key="6">
    <source>
        <dbReference type="ARBA" id="ARBA00023242"/>
    </source>
</evidence>
<proteinExistence type="predicted"/>
<evidence type="ECO:0000256" key="2">
    <source>
        <dbReference type="ARBA" id="ARBA00022723"/>
    </source>
</evidence>
<dbReference type="EMBL" id="JAPZBU010000009">
    <property type="protein sequence ID" value="KAJ5388756.1"/>
    <property type="molecule type" value="Genomic_DNA"/>
</dbReference>
<dbReference type="GeneID" id="81374914"/>
<dbReference type="OrthoDB" id="654211at2759"/>
<evidence type="ECO:0000313" key="9">
    <source>
        <dbReference type="Proteomes" id="UP001147747"/>
    </source>
</evidence>
<dbReference type="GO" id="GO:0000981">
    <property type="term" value="F:DNA-binding transcription factor activity, RNA polymerase II-specific"/>
    <property type="evidence" value="ECO:0007669"/>
    <property type="project" value="InterPro"/>
</dbReference>
<keyword evidence="3" id="KW-0677">Repeat</keyword>
<dbReference type="GO" id="GO:0006351">
    <property type="term" value="P:DNA-templated transcription"/>
    <property type="evidence" value="ECO:0007669"/>
    <property type="project" value="InterPro"/>
</dbReference>
<keyword evidence="2" id="KW-0479">Metal-binding</keyword>
<dbReference type="Proteomes" id="UP001147747">
    <property type="component" value="Unassembled WGS sequence"/>
</dbReference>
<evidence type="ECO:0000256" key="1">
    <source>
        <dbReference type="ARBA" id="ARBA00004123"/>
    </source>
</evidence>
<dbReference type="PANTHER" id="PTHR40626">
    <property type="entry name" value="MIP31509P"/>
    <property type="match status" value="1"/>
</dbReference>
<dbReference type="InterPro" id="IPR007219">
    <property type="entry name" value="XnlR_reg_dom"/>
</dbReference>
<dbReference type="PANTHER" id="PTHR40626:SF13">
    <property type="entry name" value="RESPIRATION FACTOR 2-RELATED"/>
    <property type="match status" value="1"/>
</dbReference>
<evidence type="ECO:0000259" key="7">
    <source>
        <dbReference type="Pfam" id="PF04082"/>
    </source>
</evidence>
<feature type="domain" description="Xylanolytic transcriptional activator regulatory" evidence="7">
    <location>
        <begin position="115"/>
        <end position="243"/>
    </location>
</feature>
<evidence type="ECO:0000256" key="5">
    <source>
        <dbReference type="ARBA" id="ARBA00022833"/>
    </source>
</evidence>
<keyword evidence="4" id="KW-0863">Zinc-finger</keyword>
<protein>
    <recommendedName>
        <fullName evidence="7">Xylanolytic transcriptional activator regulatory domain-containing protein</fullName>
    </recommendedName>
</protein>
<gene>
    <name evidence="8" type="ORF">N7509_011297</name>
</gene>
<dbReference type="GO" id="GO:0000978">
    <property type="term" value="F:RNA polymerase II cis-regulatory region sequence-specific DNA binding"/>
    <property type="evidence" value="ECO:0007669"/>
    <property type="project" value="InterPro"/>
</dbReference>
<comment type="caution">
    <text evidence="8">The sequence shown here is derived from an EMBL/GenBank/DDBJ whole genome shotgun (WGS) entry which is preliminary data.</text>
</comment>
<dbReference type="GO" id="GO:0005634">
    <property type="term" value="C:nucleus"/>
    <property type="evidence" value="ECO:0007669"/>
    <property type="project" value="UniProtKB-SubCell"/>
</dbReference>
<reference evidence="8" key="2">
    <citation type="journal article" date="2023" name="IMA Fungus">
        <title>Comparative genomic study of the Penicillium genus elucidates a diverse pangenome and 15 lateral gene transfer events.</title>
        <authorList>
            <person name="Petersen C."/>
            <person name="Sorensen T."/>
            <person name="Nielsen M.R."/>
            <person name="Sondergaard T.E."/>
            <person name="Sorensen J.L."/>
            <person name="Fitzpatrick D.A."/>
            <person name="Frisvad J.C."/>
            <person name="Nielsen K.L."/>
        </authorList>
    </citation>
    <scope>NUCLEOTIDE SEQUENCE</scope>
    <source>
        <strain evidence="8">IBT 29677</strain>
    </source>
</reference>
<sequence length="243" mass="27753">MWQNINLDCTLDMQDMLLPDEIVWLDHIQTTESTLSLAAAGNGPLSHLMHSQTGESTALSRLSSPEILDPPDVRDVMQTVCNYTISEERWVSIEDELAQHQLSLPSRKRLSQFVNRYFHSFHSHQPFIHMSTWSPNTSNSTLLLAICACGAQYSLESEVASQLLKAAIYRLPYQAQDIQVLQALMILSAGTAWSGSPEMLKIALDYYGKMAMMLRSGWNRSRQDNHEQPPSWERWIEMESLRR</sequence>
<comment type="subcellular location">
    <subcellularLocation>
        <location evidence="1">Nucleus</location>
    </subcellularLocation>
</comment>
<dbReference type="InterPro" id="IPR051059">
    <property type="entry name" value="VerF-like"/>
</dbReference>
<reference evidence="8" key="1">
    <citation type="submission" date="2022-12" db="EMBL/GenBank/DDBJ databases">
        <authorList>
            <person name="Petersen C."/>
        </authorList>
    </citation>
    <scope>NUCLEOTIDE SEQUENCE</scope>
    <source>
        <strain evidence="8">IBT 29677</strain>
    </source>
</reference>
<name>A0A9W9VSX7_9EURO</name>
<keyword evidence="9" id="KW-1185">Reference proteome</keyword>
<evidence type="ECO:0000256" key="3">
    <source>
        <dbReference type="ARBA" id="ARBA00022737"/>
    </source>
</evidence>
<keyword evidence="6" id="KW-0539">Nucleus</keyword>
<dbReference type="AlphaFoldDB" id="A0A9W9VSX7"/>
<evidence type="ECO:0000313" key="8">
    <source>
        <dbReference type="EMBL" id="KAJ5388756.1"/>
    </source>
</evidence>
<evidence type="ECO:0000256" key="4">
    <source>
        <dbReference type="ARBA" id="ARBA00022771"/>
    </source>
</evidence>
<accession>A0A9W9VSX7</accession>
<dbReference type="GO" id="GO:0000785">
    <property type="term" value="C:chromatin"/>
    <property type="evidence" value="ECO:0007669"/>
    <property type="project" value="TreeGrafter"/>
</dbReference>